<dbReference type="Proteomes" id="UP001278500">
    <property type="component" value="Unassembled WGS sequence"/>
</dbReference>
<keyword evidence="2" id="KW-1185">Reference proteome</keyword>
<dbReference type="AlphaFoldDB" id="A0AAE0JCX1"/>
<reference evidence="1" key="1">
    <citation type="journal article" date="2023" name="Mol. Phylogenet. Evol.">
        <title>Genome-scale phylogeny and comparative genomics of the fungal order Sordariales.</title>
        <authorList>
            <person name="Hensen N."/>
            <person name="Bonometti L."/>
            <person name="Westerberg I."/>
            <person name="Brannstrom I.O."/>
            <person name="Guillou S."/>
            <person name="Cros-Aarteil S."/>
            <person name="Calhoun S."/>
            <person name="Haridas S."/>
            <person name="Kuo A."/>
            <person name="Mondo S."/>
            <person name="Pangilinan J."/>
            <person name="Riley R."/>
            <person name="LaButti K."/>
            <person name="Andreopoulos B."/>
            <person name="Lipzen A."/>
            <person name="Chen C."/>
            <person name="Yan M."/>
            <person name="Daum C."/>
            <person name="Ng V."/>
            <person name="Clum A."/>
            <person name="Steindorff A."/>
            <person name="Ohm R.A."/>
            <person name="Martin F."/>
            <person name="Silar P."/>
            <person name="Natvig D.O."/>
            <person name="Lalanne C."/>
            <person name="Gautier V."/>
            <person name="Ament-Velasquez S.L."/>
            <person name="Kruys A."/>
            <person name="Hutchinson M.I."/>
            <person name="Powell A.J."/>
            <person name="Barry K."/>
            <person name="Miller A.N."/>
            <person name="Grigoriev I.V."/>
            <person name="Debuchy R."/>
            <person name="Gladieux P."/>
            <person name="Hiltunen Thoren M."/>
            <person name="Johannesson H."/>
        </authorList>
    </citation>
    <scope>NUCLEOTIDE SEQUENCE</scope>
    <source>
        <strain evidence="1">CBS 560.94</strain>
    </source>
</reference>
<accession>A0AAE0JCX1</accession>
<organism evidence="1 2">
    <name type="scientific">Neurospora tetraspora</name>
    <dbReference type="NCBI Taxonomy" id="94610"/>
    <lineage>
        <taxon>Eukaryota</taxon>
        <taxon>Fungi</taxon>
        <taxon>Dikarya</taxon>
        <taxon>Ascomycota</taxon>
        <taxon>Pezizomycotina</taxon>
        <taxon>Sordariomycetes</taxon>
        <taxon>Sordariomycetidae</taxon>
        <taxon>Sordariales</taxon>
        <taxon>Sordariaceae</taxon>
        <taxon>Neurospora</taxon>
    </lineage>
</organism>
<gene>
    <name evidence="1" type="ORF">B0H65DRAFT_222464</name>
</gene>
<dbReference type="GeneID" id="87859223"/>
<proteinExistence type="predicted"/>
<dbReference type="RefSeq" id="XP_062680326.1">
    <property type="nucleotide sequence ID" value="XM_062822069.1"/>
</dbReference>
<dbReference type="EMBL" id="JAUEPP010000005">
    <property type="protein sequence ID" value="KAK3342533.1"/>
    <property type="molecule type" value="Genomic_DNA"/>
</dbReference>
<sequence>MPLGAVFSRPPVLGWKLLIGKFCTLFPLYSKWGMMPCARQHCFIFFTSVSIHTRLPISRPPSRGDGPETWRSNSISLVHNSPAAPPAVSDAVLSPHLDGRARLTAPRQHHPTAPDDLRSGYLKPVPLQPLVHHYAVSNGLPDIDVTSGAANKKKVFQSPFLFQQSQLYSHYCGLVIVSLLPFKTACLLDQWLGLLTPSTGGWDKVALYIVQALRRSAGVTKANQVGQHNNGHHSSVSPFPSFSSFLLPSIGILSIRAKGPRGLLTTKTSPEYQTGIVIIVRTSIRHSLILSPPCRPSLDMIGTSPLLGDGMKRGEL</sequence>
<evidence type="ECO:0000313" key="1">
    <source>
        <dbReference type="EMBL" id="KAK3342533.1"/>
    </source>
</evidence>
<comment type="caution">
    <text evidence="1">The sequence shown here is derived from an EMBL/GenBank/DDBJ whole genome shotgun (WGS) entry which is preliminary data.</text>
</comment>
<protein>
    <submittedName>
        <fullName evidence="1">Uncharacterized protein</fullName>
    </submittedName>
</protein>
<reference evidence="1" key="2">
    <citation type="submission" date="2023-06" db="EMBL/GenBank/DDBJ databases">
        <authorList>
            <consortium name="Lawrence Berkeley National Laboratory"/>
            <person name="Haridas S."/>
            <person name="Hensen N."/>
            <person name="Bonometti L."/>
            <person name="Westerberg I."/>
            <person name="Brannstrom I.O."/>
            <person name="Guillou S."/>
            <person name="Cros-Aarteil S."/>
            <person name="Calhoun S."/>
            <person name="Kuo A."/>
            <person name="Mondo S."/>
            <person name="Pangilinan J."/>
            <person name="Riley R."/>
            <person name="Labutti K."/>
            <person name="Andreopoulos B."/>
            <person name="Lipzen A."/>
            <person name="Chen C."/>
            <person name="Yanf M."/>
            <person name="Daum C."/>
            <person name="Ng V."/>
            <person name="Clum A."/>
            <person name="Steindorff A."/>
            <person name="Ohm R."/>
            <person name="Martin F."/>
            <person name="Silar P."/>
            <person name="Natvig D."/>
            <person name="Lalanne C."/>
            <person name="Gautier V."/>
            <person name="Ament-Velasquez S.L."/>
            <person name="Kruys A."/>
            <person name="Hutchinson M.I."/>
            <person name="Powell A.J."/>
            <person name="Barry K."/>
            <person name="Miller A.N."/>
            <person name="Grigoriev I.V."/>
            <person name="Debuchy R."/>
            <person name="Gladieux P."/>
            <person name="Thoren M.H."/>
            <person name="Johannesson H."/>
        </authorList>
    </citation>
    <scope>NUCLEOTIDE SEQUENCE</scope>
    <source>
        <strain evidence="1">CBS 560.94</strain>
    </source>
</reference>
<evidence type="ECO:0000313" key="2">
    <source>
        <dbReference type="Proteomes" id="UP001278500"/>
    </source>
</evidence>
<name>A0AAE0JCX1_9PEZI</name>